<protein>
    <submittedName>
        <fullName evidence="1">Uncharacterized protein</fullName>
    </submittedName>
</protein>
<keyword evidence="3" id="KW-1185">Reference proteome</keyword>
<dbReference type="EMBL" id="CAJOBC010078992">
    <property type="protein sequence ID" value="CAF4268336.1"/>
    <property type="molecule type" value="Genomic_DNA"/>
</dbReference>
<dbReference type="Proteomes" id="UP000681722">
    <property type="component" value="Unassembled WGS sequence"/>
</dbReference>
<comment type="caution">
    <text evidence="1">The sequence shown here is derived from an EMBL/GenBank/DDBJ whole genome shotgun (WGS) entry which is preliminary data.</text>
</comment>
<dbReference type="AlphaFoldDB" id="A0A815J4Q6"/>
<organism evidence="1 3">
    <name type="scientific">Didymodactylos carnosus</name>
    <dbReference type="NCBI Taxonomy" id="1234261"/>
    <lineage>
        <taxon>Eukaryota</taxon>
        <taxon>Metazoa</taxon>
        <taxon>Spiralia</taxon>
        <taxon>Gnathifera</taxon>
        <taxon>Rotifera</taxon>
        <taxon>Eurotatoria</taxon>
        <taxon>Bdelloidea</taxon>
        <taxon>Philodinida</taxon>
        <taxon>Philodinidae</taxon>
        <taxon>Didymodactylos</taxon>
    </lineage>
</organism>
<evidence type="ECO:0000313" key="3">
    <source>
        <dbReference type="Proteomes" id="UP000663829"/>
    </source>
</evidence>
<sequence>MFWNFEISHKVKLRIGGIHAARACRGSDVKISDPSESSDDEYQMDIDDEELSFKDKLLVTDIGDLAEMCKSKCDTKYLSTLLYMSLRFFNIKREHVDDYLKSISFMTTKTSHKWATVFIKGDYEEFSNDLRGGKQTDSFYDTFPEIEADAKAFVVQACS</sequence>
<gene>
    <name evidence="1" type="ORF">GPM918_LOCUS32146</name>
    <name evidence="2" type="ORF">SRO942_LOCUS32809</name>
</gene>
<dbReference type="EMBL" id="CAJNOQ010016220">
    <property type="protein sequence ID" value="CAF1377132.1"/>
    <property type="molecule type" value="Genomic_DNA"/>
</dbReference>
<accession>A0A815J4Q6</accession>
<name>A0A815J4Q6_9BILA</name>
<evidence type="ECO:0000313" key="1">
    <source>
        <dbReference type="EMBL" id="CAF1377132.1"/>
    </source>
</evidence>
<evidence type="ECO:0000313" key="2">
    <source>
        <dbReference type="EMBL" id="CAF4268336.1"/>
    </source>
</evidence>
<reference evidence="1" key="1">
    <citation type="submission" date="2021-02" db="EMBL/GenBank/DDBJ databases">
        <authorList>
            <person name="Nowell W R."/>
        </authorList>
    </citation>
    <scope>NUCLEOTIDE SEQUENCE</scope>
</reference>
<proteinExistence type="predicted"/>
<dbReference type="Proteomes" id="UP000663829">
    <property type="component" value="Unassembled WGS sequence"/>
</dbReference>